<sequence>MACNCLTTSKVHTHHFQNLKVTEHSVVVFDILEPQGTGQIYSNPLMNCTSMGESHDRWKDGRRLKMLQHMECVRSGDIGFAQMSGQPETDRLDMGFPLRSQINRLSTPPSILALDMGFQPAGQLDPRHACDTMNSSSNTAVVCPASTSGSDMSIENDPLDMGFSSLLEEDEHVVQRPLDMGFCRDPVHDVAARSLDMQLDQLPLNMGFQTDPASCHSLDIEPDDRSLDMGFDTLQPERHPLDMGFNTLQPDACPLDPVFNELQPDGHPLDMGFNTLQLDVGSLDPAFNAIQLDEHPLDMGFGALHPVHPDQSMDIQLDQKPLDMGFGTATPDPLPMVNQNPLDL</sequence>
<name>A0AAD4HDK4_9AGAM</name>
<dbReference type="Proteomes" id="UP001195769">
    <property type="component" value="Unassembled WGS sequence"/>
</dbReference>
<reference evidence="1" key="1">
    <citation type="journal article" date="2020" name="New Phytol.">
        <title>Comparative genomics reveals dynamic genome evolution in host specialist ectomycorrhizal fungi.</title>
        <authorList>
            <person name="Lofgren L.A."/>
            <person name="Nguyen N.H."/>
            <person name="Vilgalys R."/>
            <person name="Ruytinx J."/>
            <person name="Liao H.L."/>
            <person name="Branco S."/>
            <person name="Kuo A."/>
            <person name="LaButti K."/>
            <person name="Lipzen A."/>
            <person name="Andreopoulos W."/>
            <person name="Pangilinan J."/>
            <person name="Riley R."/>
            <person name="Hundley H."/>
            <person name="Na H."/>
            <person name="Barry K."/>
            <person name="Grigoriev I.V."/>
            <person name="Stajich J.E."/>
            <person name="Kennedy P.G."/>
        </authorList>
    </citation>
    <scope>NUCLEOTIDE SEQUENCE</scope>
    <source>
        <strain evidence="1">FC203</strain>
    </source>
</reference>
<evidence type="ECO:0000313" key="1">
    <source>
        <dbReference type="EMBL" id="KAG1890551.1"/>
    </source>
</evidence>
<proteinExistence type="predicted"/>
<gene>
    <name evidence="1" type="ORF">F5891DRAFT_986996</name>
</gene>
<evidence type="ECO:0000313" key="2">
    <source>
        <dbReference type="Proteomes" id="UP001195769"/>
    </source>
</evidence>
<organism evidence="1 2">
    <name type="scientific">Suillus fuscotomentosus</name>
    <dbReference type="NCBI Taxonomy" id="1912939"/>
    <lineage>
        <taxon>Eukaryota</taxon>
        <taxon>Fungi</taxon>
        <taxon>Dikarya</taxon>
        <taxon>Basidiomycota</taxon>
        <taxon>Agaricomycotina</taxon>
        <taxon>Agaricomycetes</taxon>
        <taxon>Agaricomycetidae</taxon>
        <taxon>Boletales</taxon>
        <taxon>Suillineae</taxon>
        <taxon>Suillaceae</taxon>
        <taxon>Suillus</taxon>
    </lineage>
</organism>
<keyword evidence="2" id="KW-1185">Reference proteome</keyword>
<accession>A0AAD4HDK4</accession>
<dbReference type="RefSeq" id="XP_041217817.1">
    <property type="nucleotide sequence ID" value="XM_041377845.1"/>
</dbReference>
<dbReference type="AlphaFoldDB" id="A0AAD4HDK4"/>
<comment type="caution">
    <text evidence="1">The sequence shown here is derived from an EMBL/GenBank/DDBJ whole genome shotgun (WGS) entry which is preliminary data.</text>
</comment>
<dbReference type="GeneID" id="64672143"/>
<dbReference type="EMBL" id="JABBWK010000140">
    <property type="protein sequence ID" value="KAG1890551.1"/>
    <property type="molecule type" value="Genomic_DNA"/>
</dbReference>
<protein>
    <submittedName>
        <fullName evidence="1">Uncharacterized protein</fullName>
    </submittedName>
</protein>